<proteinExistence type="predicted"/>
<dbReference type="Proteomes" id="UP000054937">
    <property type="component" value="Unassembled WGS sequence"/>
</dbReference>
<keyword evidence="2" id="KW-0677">Repeat</keyword>
<dbReference type="AlphaFoldDB" id="A0A0V0QK02"/>
<dbReference type="SMART" id="SM00054">
    <property type="entry name" value="EFh"/>
    <property type="match status" value="4"/>
</dbReference>
<sequence>MSSAQKSNTQRSVQKSSIREKSDRLDYRQVFKEILYFVSEQESIVESLRCILCEYQDFQQQYQVQKLSNDLNEDQQRKEEVDKKMRRNQLYDNGEKKGQIVKQMVNFYTKRNPEKNKRLELCYTSDHIGVIPENIIKFYRKPIKKCDHHPDQYEKHDLAIAQIHKHQVQSDKINLALRKDFTLQDFFSYFDLGRKTFITRDDVYTFFENFIFDDSIEVDVDIFMRRYDRHNNGKISFSDFCDMIVPKEEEIVEVLKKKPTNGLGFQQLTQDTKDLIYSTLQREIEYIDQIQNVLKSLEEIPNYNFYRVFTILDSDDNGFITEEDLKKEFKELKKNSKNKISDKEIQFLISVIDYDEDGQLSYNDFIETFTFYNSQDENEDNDTFNNV</sequence>
<dbReference type="PROSITE" id="PS50222">
    <property type="entry name" value="EF_HAND_2"/>
    <property type="match status" value="3"/>
</dbReference>
<evidence type="ECO:0000256" key="1">
    <source>
        <dbReference type="ARBA" id="ARBA00022723"/>
    </source>
</evidence>
<evidence type="ECO:0000259" key="4">
    <source>
        <dbReference type="PROSITE" id="PS50222"/>
    </source>
</evidence>
<comment type="caution">
    <text evidence="5">The sequence shown here is derived from an EMBL/GenBank/DDBJ whole genome shotgun (WGS) entry which is preliminary data.</text>
</comment>
<feature type="domain" description="EF-hand" evidence="4">
    <location>
        <begin position="215"/>
        <end position="250"/>
    </location>
</feature>
<dbReference type="PROSITE" id="PS00018">
    <property type="entry name" value="EF_HAND_1"/>
    <property type="match status" value="2"/>
</dbReference>
<dbReference type="SUPFAM" id="SSF47473">
    <property type="entry name" value="EF-hand"/>
    <property type="match status" value="1"/>
</dbReference>
<evidence type="ECO:0000313" key="5">
    <source>
        <dbReference type="EMBL" id="KRX02623.1"/>
    </source>
</evidence>
<reference evidence="5 6" key="1">
    <citation type="journal article" date="2015" name="Sci. Rep.">
        <title>Genome of the facultative scuticociliatosis pathogen Pseudocohnilembus persalinus provides insight into its virulence through horizontal gene transfer.</title>
        <authorList>
            <person name="Xiong J."/>
            <person name="Wang G."/>
            <person name="Cheng J."/>
            <person name="Tian M."/>
            <person name="Pan X."/>
            <person name="Warren A."/>
            <person name="Jiang C."/>
            <person name="Yuan D."/>
            <person name="Miao W."/>
        </authorList>
    </citation>
    <scope>NUCLEOTIDE SEQUENCE [LARGE SCALE GENOMIC DNA]</scope>
    <source>
        <strain evidence="5">36N120E</strain>
    </source>
</reference>
<evidence type="ECO:0000256" key="2">
    <source>
        <dbReference type="ARBA" id="ARBA00022737"/>
    </source>
</evidence>
<dbReference type="Pfam" id="PF13833">
    <property type="entry name" value="EF-hand_8"/>
    <property type="match status" value="1"/>
</dbReference>
<gene>
    <name evidence="5" type="ORF">PPERSA_11963</name>
</gene>
<name>A0A0V0QK02_PSEPJ</name>
<evidence type="ECO:0000256" key="3">
    <source>
        <dbReference type="ARBA" id="ARBA00022837"/>
    </source>
</evidence>
<keyword evidence="6" id="KW-1185">Reference proteome</keyword>
<dbReference type="InterPro" id="IPR002048">
    <property type="entry name" value="EF_hand_dom"/>
</dbReference>
<evidence type="ECO:0000313" key="6">
    <source>
        <dbReference type="Proteomes" id="UP000054937"/>
    </source>
</evidence>
<dbReference type="EMBL" id="LDAU01000154">
    <property type="protein sequence ID" value="KRX02623.1"/>
    <property type="molecule type" value="Genomic_DNA"/>
</dbReference>
<dbReference type="InterPro" id="IPR011992">
    <property type="entry name" value="EF-hand-dom_pair"/>
</dbReference>
<feature type="domain" description="EF-hand" evidence="4">
    <location>
        <begin position="340"/>
        <end position="375"/>
    </location>
</feature>
<protein>
    <recommendedName>
        <fullName evidence="4">EF-hand domain-containing protein</fullName>
    </recommendedName>
</protein>
<dbReference type="InterPro" id="IPR018247">
    <property type="entry name" value="EF_Hand_1_Ca_BS"/>
</dbReference>
<keyword evidence="1" id="KW-0479">Metal-binding</keyword>
<accession>A0A0V0QK02</accession>
<dbReference type="PANTHER" id="PTHR45942">
    <property type="entry name" value="PROTEIN PHOSPATASE 3 REGULATORY SUBUNIT B ALPHA ISOFORM TYPE 1"/>
    <property type="match status" value="1"/>
</dbReference>
<dbReference type="Pfam" id="PF13499">
    <property type="entry name" value="EF-hand_7"/>
    <property type="match status" value="1"/>
</dbReference>
<keyword evidence="3" id="KW-0106">Calcium</keyword>
<dbReference type="GO" id="GO:0005509">
    <property type="term" value="F:calcium ion binding"/>
    <property type="evidence" value="ECO:0007669"/>
    <property type="project" value="InterPro"/>
</dbReference>
<feature type="domain" description="EF-hand" evidence="4">
    <location>
        <begin position="307"/>
        <end position="335"/>
    </location>
</feature>
<dbReference type="Gene3D" id="1.10.238.10">
    <property type="entry name" value="EF-hand"/>
    <property type="match status" value="2"/>
</dbReference>
<dbReference type="InParanoid" id="A0A0V0QK02"/>
<organism evidence="5 6">
    <name type="scientific">Pseudocohnilembus persalinus</name>
    <name type="common">Ciliate</name>
    <dbReference type="NCBI Taxonomy" id="266149"/>
    <lineage>
        <taxon>Eukaryota</taxon>
        <taxon>Sar</taxon>
        <taxon>Alveolata</taxon>
        <taxon>Ciliophora</taxon>
        <taxon>Intramacronucleata</taxon>
        <taxon>Oligohymenophorea</taxon>
        <taxon>Scuticociliatia</taxon>
        <taxon>Philasterida</taxon>
        <taxon>Pseudocohnilembidae</taxon>
        <taxon>Pseudocohnilembus</taxon>
    </lineage>
</organism>